<feature type="domain" description="Trs120/TRAPPC9 N-terminal" evidence="4">
    <location>
        <begin position="4"/>
        <end position="324"/>
    </location>
</feature>
<evidence type="ECO:0000256" key="1">
    <source>
        <dbReference type="ARBA" id="ARBA00004555"/>
    </source>
</evidence>
<feature type="region of interest" description="Disordered" evidence="3">
    <location>
        <begin position="550"/>
        <end position="570"/>
    </location>
</feature>
<keyword evidence="2" id="KW-0333">Golgi apparatus</keyword>
<dbReference type="EMBL" id="HG937691">
    <property type="protein sequence ID" value="CDP33183.1"/>
    <property type="molecule type" value="Genomic_DNA"/>
</dbReference>
<proteinExistence type="predicted"/>
<accession>A0A060SWW9</accession>
<evidence type="ECO:0000256" key="2">
    <source>
        <dbReference type="ARBA" id="ARBA00023034"/>
    </source>
</evidence>
<comment type="subcellular location">
    <subcellularLocation>
        <location evidence="1">Golgi apparatus</location>
    </subcellularLocation>
</comment>
<dbReference type="InterPro" id="IPR058568">
    <property type="entry name" value="Ig_TRAPPC9_Trs120_4th"/>
</dbReference>
<sequence>MLDPYSYVAPSRVRVLVCPFGSIKQNAFFQSVERLHRAREVRLLDVTPDPRQDRSMFSPKGYPNGKVIYDFSTSVIDEQLHLLYDLEPWRQTMVVLGLTIYRQDMEIDFEKSLRELKSRNPNALLHRLVILGVPSQEVRDSLASAHKGLLPVLSSKVTVSSIESAMADLTTEFLAELAVFTISKQLGSFKSPGVKQLDSPASASRPGDKPYNVVMPRASSYLKHSASESSVSVGRSASISKTGSISIGMNDKTKSKQKGRSAKFLGNMYLLAGRVPDALKSFCEAATILKATYDHLWHGSALEAIGICLVILAFLEVPTPIPQVALTEIGGNHYGKDHSSRGHQSSHSVSLVPSNGSAKAYDSTSSLPSTNSPGPTQGGRASTFDAPSTMTRSTSNLSISSAATGTGAIVMTEFLPDLTNAVLRYFDRSHTSSDDSVPQIVYCETILRFVKFLVVSRLGGGWNPAVLSAVVRDTTLDKNITSDSPSCSIIGRWCNTVYTTEVGNLPVLAQCNIYSGLASVYSAVGMLRKRSFVLRELLLNIIPKIVQSRQQREAPTNAENPSSAQMGKRKFSPFSHNRKVSTPHHNSNRFLSLLEGVEEKGILDLLDTVVTVYGAGDVTARGSGWADLKLSFLKVCVSVCQSMPDLEGVIYYSGLILATSADVLSKDEQVHYFEAIQHALDASRKLGRGDIAAQYWDLFILRDIRLVSPSSIVPVEKSTGPRTAEASPFLYNPYTKRPQSAPADRRHSDASSRKILVQKEAVEFVVKLQNPFEFEVQVGELVLLTEGARLDASINNVYIPPHSIFEVGVQATPKSVGNVKVTGCKIQVVGCAPGEYHLLRRSELRPEEKIKMVGIESGIQAKDIQTSALATRHLEFTVVPNQPIVALKSLSLTQGWIMLLEGETHTFTLTLSNISSVPVNLVEFHFTDSTADPLQQAIQSKELPLSEVYECEYFLYKRHPLKWLNSTQSRIDPHQTGQFDIQISGKRGMTSATLNIDYGHKLGVREGLTPDSLDADDVRLKSWTRTISVPVNVTVAPSVELGSCDIIPLRYREPLESAIELMANDGFESSGHEIAQLAHSIERLKSFPDSQCVLLLADVRNAYTSPLEATVWSLVSEDSEEKLAEVTETVYPNRTKRFLIPIRWEPLTAEQVEQNIPLMSRKQFVVDSSEQGEHGRMMKEAFWNRSKLLKLIGGQWTANTGVNHQRSGSIEFRGLRLTPRMVNVLRREEIEITMEMECDSQGIVTRHKDTSYRVKMDHESGVMKVSIRNCGTEPVAGMLRLIPGERYSDTSAPDHHDDNIGRKILYNGVLQRPIKLIEPGQTVDLCMGVVYICRGEYVWTSVFEVSTPGPHLLDQHIQRQPMYVRAV</sequence>
<feature type="domain" description="Trs120/TRAPPC9 fourth Ig-like" evidence="8">
    <location>
        <begin position="1230"/>
        <end position="1366"/>
    </location>
</feature>
<dbReference type="PhylomeDB" id="A0A060SWW9"/>
<organism evidence="9">
    <name type="scientific">Blastobotrys adeninivorans</name>
    <name type="common">Yeast</name>
    <name type="synonym">Arxula adeninivorans</name>
    <dbReference type="NCBI Taxonomy" id="409370"/>
    <lineage>
        <taxon>Eukaryota</taxon>
        <taxon>Fungi</taxon>
        <taxon>Dikarya</taxon>
        <taxon>Ascomycota</taxon>
        <taxon>Saccharomycotina</taxon>
        <taxon>Dipodascomycetes</taxon>
        <taxon>Dipodascales</taxon>
        <taxon>Trichomonascaceae</taxon>
        <taxon>Blastobotrys</taxon>
    </lineage>
</organism>
<dbReference type="Pfam" id="PF26283">
    <property type="entry name" value="Ig_TRAPPC9-Trs120_4th"/>
    <property type="match status" value="1"/>
</dbReference>
<evidence type="ECO:0000313" key="9">
    <source>
        <dbReference type="EMBL" id="CDP33183.1"/>
    </source>
</evidence>
<gene>
    <name evidence="9" type="ORF">GNLVRS02_ARAD1A03586g</name>
</gene>
<dbReference type="Pfam" id="PF26254">
    <property type="entry name" value="Ig_TRAPPC9-Trs120_1st"/>
    <property type="match status" value="1"/>
</dbReference>
<evidence type="ECO:0000259" key="6">
    <source>
        <dbReference type="Pfam" id="PF26254"/>
    </source>
</evidence>
<feature type="region of interest" description="Disordered" evidence="3">
    <location>
        <begin position="716"/>
        <end position="750"/>
    </location>
</feature>
<reference evidence="9" key="1">
    <citation type="submission" date="2014-02" db="EMBL/GenBank/DDBJ databases">
        <authorList>
            <person name="Genoscope - CEA"/>
        </authorList>
    </citation>
    <scope>NUCLEOTIDE SEQUENCE</scope>
    <source>
        <strain evidence="9">LS3</strain>
    </source>
</reference>
<dbReference type="InterPro" id="IPR058563">
    <property type="entry name" value="Trs120_TRAPPC9_N"/>
</dbReference>
<dbReference type="PANTHER" id="PTHR21512:SF5">
    <property type="entry name" value="TRAFFICKING PROTEIN PARTICLE COMPLEX SUBUNIT 9"/>
    <property type="match status" value="1"/>
</dbReference>
<dbReference type="Pfam" id="PF08626">
    <property type="entry name" value="TRAPPC9-Trs120"/>
    <property type="match status" value="1"/>
</dbReference>
<feature type="region of interest" description="Disordered" evidence="3">
    <location>
        <begin position="335"/>
        <end position="397"/>
    </location>
</feature>
<dbReference type="InterPro" id="IPR058567">
    <property type="entry name" value="Ig_TRAPPC9_Trs120_3rd"/>
</dbReference>
<dbReference type="Pfam" id="PF26282">
    <property type="entry name" value="Ig_TRAPPC9-Trs120_3rd"/>
    <property type="match status" value="1"/>
</dbReference>
<feature type="domain" description="Trs120/TRAPPC9 third Ig-like" evidence="7">
    <location>
        <begin position="1039"/>
        <end position="1226"/>
    </location>
</feature>
<evidence type="ECO:0000259" key="8">
    <source>
        <dbReference type="Pfam" id="PF26283"/>
    </source>
</evidence>
<evidence type="ECO:0000259" key="5">
    <source>
        <dbReference type="Pfam" id="PF26251"/>
    </source>
</evidence>
<feature type="compositionally biased region" description="Polar residues" evidence="3">
    <location>
        <begin position="550"/>
        <end position="565"/>
    </location>
</feature>
<dbReference type="Pfam" id="PF26280">
    <property type="entry name" value="Ig_TRAPPC9-Trs120_2nd"/>
    <property type="match status" value="1"/>
</dbReference>
<evidence type="ECO:0000259" key="7">
    <source>
        <dbReference type="Pfam" id="PF26282"/>
    </source>
</evidence>
<reference evidence="9" key="2">
    <citation type="submission" date="2014-06" db="EMBL/GenBank/DDBJ databases">
        <title>The complete genome of Blastobotrys (Arxula) adeninivorans LS3 - a yeast of biotechnological interest.</title>
        <authorList>
            <person name="Kunze G."/>
            <person name="Gaillardin C."/>
            <person name="Czernicka M."/>
            <person name="Durrens P."/>
            <person name="Martin T."/>
            <person name="Boer E."/>
            <person name="Gabaldon T."/>
            <person name="Cruz J."/>
            <person name="Talla E."/>
            <person name="Marck C."/>
            <person name="Goffeau A."/>
            <person name="Barbe V."/>
            <person name="Baret P."/>
            <person name="Baronian K."/>
            <person name="Beier S."/>
            <person name="Bleykasten C."/>
            <person name="Bode R."/>
            <person name="Casaregola S."/>
            <person name="Despons L."/>
            <person name="Fairhead C."/>
            <person name="Giersberg M."/>
            <person name="Gierski P."/>
            <person name="Hahnel U."/>
            <person name="Hartmann A."/>
            <person name="Jankowska D."/>
            <person name="Jubin C."/>
            <person name="Jung P."/>
            <person name="Lafontaine I."/>
            <person name="Leh-Louis V."/>
            <person name="Lemaire M."/>
            <person name="Marcet-Houben M."/>
            <person name="Mascher M."/>
            <person name="Morel G."/>
            <person name="Richard G.-F."/>
            <person name="Riechen J."/>
            <person name="Sacerdot C."/>
            <person name="Sarkar A."/>
            <person name="Savel G."/>
            <person name="Schacherer J."/>
            <person name="Sherman D."/>
            <person name="Straub M.-L."/>
            <person name="Stein N."/>
            <person name="Thierry A."/>
            <person name="Trautwein-Schult A."/>
            <person name="Westhof E."/>
            <person name="Worch S."/>
            <person name="Dujon B."/>
            <person name="Souciet J.-L."/>
            <person name="Wincker P."/>
            <person name="Scholz U."/>
            <person name="Neuveglise N."/>
        </authorList>
    </citation>
    <scope>NUCLEOTIDE SEQUENCE</scope>
    <source>
        <strain evidence="9">LS3</strain>
    </source>
</reference>
<name>A0A060SWW9_BLAAD</name>
<dbReference type="GO" id="GO:0005802">
    <property type="term" value="C:trans-Golgi network"/>
    <property type="evidence" value="ECO:0007669"/>
    <property type="project" value="TreeGrafter"/>
</dbReference>
<dbReference type="InterPro" id="IPR058564">
    <property type="entry name" value="TPR_TRAPPC9_Trs120"/>
</dbReference>
<feature type="domain" description="Trs120/TRAPPC9 TPR region" evidence="5">
    <location>
        <begin position="412"/>
        <end position="687"/>
    </location>
</feature>
<feature type="compositionally biased region" description="Polar residues" evidence="3">
    <location>
        <begin position="351"/>
        <end position="375"/>
    </location>
</feature>
<dbReference type="InterPro" id="IPR013935">
    <property type="entry name" value="Trs120_TRAPPC9"/>
</dbReference>
<feature type="domain" description="Trs120/TRAPPC9 first Ig-like" evidence="6">
    <location>
        <begin position="717"/>
        <end position="872"/>
    </location>
</feature>
<protein>
    <submittedName>
        <fullName evidence="9">ARAD1A03586p</fullName>
    </submittedName>
</protein>
<dbReference type="InterPro" id="IPR058565">
    <property type="entry name" value="Ig_TRAPPC9_Trs120_1st"/>
</dbReference>
<evidence type="ECO:0000256" key="3">
    <source>
        <dbReference type="SAM" id="MobiDB-lite"/>
    </source>
</evidence>
<feature type="compositionally biased region" description="Polar residues" evidence="3">
    <location>
        <begin position="385"/>
        <end position="397"/>
    </location>
</feature>
<dbReference type="Pfam" id="PF26251">
    <property type="entry name" value="TPR_TRAPPC9-Trs120"/>
    <property type="match status" value="1"/>
</dbReference>
<dbReference type="PANTHER" id="PTHR21512">
    <property type="entry name" value="TRAFFICKING PROTEIN PARTICLE COMPLEX SUBUNIT 9"/>
    <property type="match status" value="1"/>
</dbReference>
<evidence type="ECO:0000259" key="4">
    <source>
        <dbReference type="Pfam" id="PF08626"/>
    </source>
</evidence>